<reference evidence="3 4" key="1">
    <citation type="submission" date="2024-06" db="EMBL/GenBank/DDBJ databases">
        <title>Genomic Encyclopedia of Type Strains, Phase IV (KMG-IV): sequencing the most valuable type-strain genomes for metagenomic binning, comparative biology and taxonomic classification.</title>
        <authorList>
            <person name="Goeker M."/>
        </authorList>
    </citation>
    <scope>NUCLEOTIDE SEQUENCE [LARGE SCALE GENOMIC DNA]</scope>
    <source>
        <strain evidence="3 4">DSM 21460</strain>
    </source>
</reference>
<dbReference type="InterPro" id="IPR015421">
    <property type="entry name" value="PyrdxlP-dep_Trfase_major"/>
</dbReference>
<protein>
    <submittedName>
        <fullName evidence="3">Bifunctional pyridoxal-dependent enzyme with beta-cystathionase and maltose regulon repressor activities</fullName>
    </submittedName>
</protein>
<dbReference type="RefSeq" id="WP_354369536.1">
    <property type="nucleotide sequence ID" value="NZ_JBEPMA010000022.1"/>
</dbReference>
<organism evidence="3 4">
    <name type="scientific">Peptoniphilus olsenii</name>
    <dbReference type="NCBI Taxonomy" id="411570"/>
    <lineage>
        <taxon>Bacteria</taxon>
        <taxon>Bacillati</taxon>
        <taxon>Bacillota</taxon>
        <taxon>Tissierellia</taxon>
        <taxon>Tissierellales</taxon>
        <taxon>Peptoniphilaceae</taxon>
        <taxon>Peptoniphilus</taxon>
    </lineage>
</organism>
<gene>
    <name evidence="3" type="ORF">ABID14_001985</name>
</gene>
<accession>A0ABV2JC48</accession>
<comment type="caution">
    <text evidence="3">The sequence shown here is derived from an EMBL/GenBank/DDBJ whole genome shotgun (WGS) entry which is preliminary data.</text>
</comment>
<keyword evidence="2" id="KW-0663">Pyridoxal phosphate</keyword>
<dbReference type="PANTHER" id="PTHR43525:SF1">
    <property type="entry name" value="PROTEIN MALY"/>
    <property type="match status" value="1"/>
</dbReference>
<evidence type="ECO:0000256" key="2">
    <source>
        <dbReference type="ARBA" id="ARBA00022898"/>
    </source>
</evidence>
<name>A0ABV2JC48_9FIRM</name>
<evidence type="ECO:0000313" key="4">
    <source>
        <dbReference type="Proteomes" id="UP001549162"/>
    </source>
</evidence>
<dbReference type="Gene3D" id="3.90.1150.10">
    <property type="entry name" value="Aspartate Aminotransferase, domain 1"/>
    <property type="match status" value="1"/>
</dbReference>
<dbReference type="InterPro" id="IPR015424">
    <property type="entry name" value="PyrdxlP-dep_Trfase"/>
</dbReference>
<dbReference type="InterPro" id="IPR051798">
    <property type="entry name" value="Class-II_PLP-Dep_Aminotrans"/>
</dbReference>
<dbReference type="PANTHER" id="PTHR43525">
    <property type="entry name" value="PROTEIN MALY"/>
    <property type="match status" value="1"/>
</dbReference>
<sequence>METERFLDKYLTKRDNTNCLKKDYLEKRYGDKNLVPMWVADMEFKTPECVTNALKERMNHGIFGYSYIPYSYFKAYSNWMENNFGYAVNKNHVRTANGVVPALYSFVNCYTNAGDKIMIMPPVYYPFHNAIYR</sequence>
<dbReference type="InterPro" id="IPR015422">
    <property type="entry name" value="PyrdxlP-dep_Trfase_small"/>
</dbReference>
<dbReference type="Gene3D" id="3.40.640.10">
    <property type="entry name" value="Type I PLP-dependent aspartate aminotransferase-like (Major domain)"/>
    <property type="match status" value="1"/>
</dbReference>
<keyword evidence="4" id="KW-1185">Reference proteome</keyword>
<dbReference type="EMBL" id="JBEPMA010000022">
    <property type="protein sequence ID" value="MET3618346.1"/>
    <property type="molecule type" value="Genomic_DNA"/>
</dbReference>
<comment type="cofactor">
    <cofactor evidence="1">
        <name>pyridoxal 5'-phosphate</name>
        <dbReference type="ChEBI" id="CHEBI:597326"/>
    </cofactor>
</comment>
<proteinExistence type="predicted"/>
<dbReference type="Proteomes" id="UP001549162">
    <property type="component" value="Unassembled WGS sequence"/>
</dbReference>
<evidence type="ECO:0000313" key="3">
    <source>
        <dbReference type="EMBL" id="MET3618346.1"/>
    </source>
</evidence>
<dbReference type="SUPFAM" id="SSF53383">
    <property type="entry name" value="PLP-dependent transferases"/>
    <property type="match status" value="1"/>
</dbReference>
<evidence type="ECO:0000256" key="1">
    <source>
        <dbReference type="ARBA" id="ARBA00001933"/>
    </source>
</evidence>